<comment type="caution">
    <text evidence="1">The sequence shown here is derived from an EMBL/GenBank/DDBJ whole genome shotgun (WGS) entry which is preliminary data.</text>
</comment>
<sequence length="187" mass="21220">MGVLISKIDKFINKEADVPTIKTRAASELCRREGERYKDAIQKRLTPQDKGVHLDLSESHVSTSFKFLSPDKRERNSGPLYCRNCVGPAIAQLLENSKVDKPISSFNTEPFTKHIFDKCTVMPSVTAIPSEELEALISMMENLIIVRGIEALHRQDQDVQAAHAKITNLYIDYEALKRKEIHDARQQ</sequence>
<protein>
    <submittedName>
        <fullName evidence="1">Uncharacterized protein</fullName>
    </submittedName>
</protein>
<reference evidence="1 2" key="1">
    <citation type="journal article" date="2021" name="BMC Genomics">
        <title>Datura genome reveals duplications of psychoactive alkaloid biosynthetic genes and high mutation rate following tissue culture.</title>
        <authorList>
            <person name="Rajewski A."/>
            <person name="Carter-House D."/>
            <person name="Stajich J."/>
            <person name="Litt A."/>
        </authorList>
    </citation>
    <scope>NUCLEOTIDE SEQUENCE [LARGE SCALE GENOMIC DNA]</scope>
    <source>
        <strain evidence="1">AR-01</strain>
    </source>
</reference>
<keyword evidence="2" id="KW-1185">Reference proteome</keyword>
<gene>
    <name evidence="1" type="ORF">HAX54_008153</name>
</gene>
<proteinExistence type="predicted"/>
<organism evidence="1 2">
    <name type="scientific">Datura stramonium</name>
    <name type="common">Jimsonweed</name>
    <name type="synonym">Common thornapple</name>
    <dbReference type="NCBI Taxonomy" id="4076"/>
    <lineage>
        <taxon>Eukaryota</taxon>
        <taxon>Viridiplantae</taxon>
        <taxon>Streptophyta</taxon>
        <taxon>Embryophyta</taxon>
        <taxon>Tracheophyta</taxon>
        <taxon>Spermatophyta</taxon>
        <taxon>Magnoliopsida</taxon>
        <taxon>eudicotyledons</taxon>
        <taxon>Gunneridae</taxon>
        <taxon>Pentapetalae</taxon>
        <taxon>asterids</taxon>
        <taxon>lamiids</taxon>
        <taxon>Solanales</taxon>
        <taxon>Solanaceae</taxon>
        <taxon>Solanoideae</taxon>
        <taxon>Datureae</taxon>
        <taxon>Datura</taxon>
    </lineage>
</organism>
<evidence type="ECO:0000313" key="2">
    <source>
        <dbReference type="Proteomes" id="UP000823775"/>
    </source>
</evidence>
<name>A0ABS8RYQ1_DATST</name>
<dbReference type="EMBL" id="JACEIK010000142">
    <property type="protein sequence ID" value="MCD7450699.1"/>
    <property type="molecule type" value="Genomic_DNA"/>
</dbReference>
<accession>A0ABS8RYQ1</accession>
<dbReference type="Proteomes" id="UP000823775">
    <property type="component" value="Unassembled WGS sequence"/>
</dbReference>
<evidence type="ECO:0000313" key="1">
    <source>
        <dbReference type="EMBL" id="MCD7450699.1"/>
    </source>
</evidence>